<keyword evidence="3" id="KW-1185">Reference proteome</keyword>
<dbReference type="AlphaFoldDB" id="C6HZM8"/>
<organism evidence="2 3">
    <name type="scientific">Leptospirillum ferrodiazotrophum</name>
    <dbReference type="NCBI Taxonomy" id="412449"/>
    <lineage>
        <taxon>Bacteria</taxon>
        <taxon>Pseudomonadati</taxon>
        <taxon>Nitrospirota</taxon>
        <taxon>Nitrospiria</taxon>
        <taxon>Nitrospirales</taxon>
        <taxon>Nitrospiraceae</taxon>
        <taxon>Leptospirillum</taxon>
    </lineage>
</organism>
<dbReference type="Gene3D" id="3.40.50.620">
    <property type="entry name" value="HUPs"/>
    <property type="match status" value="1"/>
</dbReference>
<dbReference type="PANTHER" id="PTHR30083:SF0">
    <property type="entry name" value="3'-PHOSPHOADENOSINE 5'-PHOSPHOSULFATE SULFOTRANSFERASE (PAPS REDUCTASE)_FAD SYNTHETASE"/>
    <property type="match status" value="1"/>
</dbReference>
<dbReference type="InterPro" id="IPR002500">
    <property type="entry name" value="PAPS_reduct_dom"/>
</dbReference>
<dbReference type="GO" id="GO:0071453">
    <property type="term" value="P:cellular response to oxygen levels"/>
    <property type="evidence" value="ECO:0007669"/>
    <property type="project" value="TreeGrafter"/>
</dbReference>
<dbReference type="InterPro" id="IPR014729">
    <property type="entry name" value="Rossmann-like_a/b/a_fold"/>
</dbReference>
<dbReference type="GO" id="GO:0003824">
    <property type="term" value="F:catalytic activity"/>
    <property type="evidence" value="ECO:0007669"/>
    <property type="project" value="InterPro"/>
</dbReference>
<dbReference type="PANTHER" id="PTHR30083">
    <property type="entry name" value="TRANSCRIPTIONAL REGULATOR-RELATED"/>
    <property type="match status" value="1"/>
</dbReference>
<evidence type="ECO:0000313" key="3">
    <source>
        <dbReference type="Proteomes" id="UP000009374"/>
    </source>
</evidence>
<gene>
    <name evidence="2" type="ORF">UBAL3_95390024</name>
</gene>
<proteinExistence type="predicted"/>
<dbReference type="Proteomes" id="UP000009374">
    <property type="component" value="Unassembled WGS sequence"/>
</dbReference>
<sequence>MGKTYLSIDVLTAAKERLSTVFDDFRHVYLSFSGGKDSGVLLNLALEVAREKGRLPLDVLVLDLEAQYQHTVDFIQRMADNPDVKMFWCCLPIHLRNAVSQIQPHWVCWHPDEKDRWVRDLPDHPAVISDEGFFPFFRRGMEFEEFVPEFGEWYAARHNYETCACLVGIRSTESLNRYRTIRSETKTRWKNHGWTTLTTPHVFNAYPIYDWTTEDVWIANGKRRWDYNRIYDLMYLAGVSLHDMRLCQPYGDDQRQGLWLFKILEPEVWSKVVGRVQGANFGNRHVEETGNVLGNIRITLPEGYTWKRYAKFLLATMPPYLAEHYRKKIAKFLRVWRKDIRAGKYPGIERIYDAADPRLEAARKAPSWRRICKVLLKNDYWCKGLSFSQTAREMDRQLALISKYMDL</sequence>
<reference evidence="2 3" key="1">
    <citation type="journal article" date="2009" name="Appl. Environ. Microbiol.">
        <title>Community genomic and proteomic analyses of chemoautotrophic iron-oxidizing "Leptospirillum rubarum" (Group II) and "Leptospirillum ferrodiazotrophum" (Group III) bacteria in acid mine drainage biofilms.</title>
        <authorList>
            <person name="Goltsman D.S."/>
            <person name="Denef V.J."/>
            <person name="Singer S.W."/>
            <person name="VerBerkmoes N.C."/>
            <person name="Lefsrud M."/>
            <person name="Mueller R.S."/>
            <person name="Dick G.J."/>
            <person name="Sun C.L."/>
            <person name="Wheeler K.E."/>
            <person name="Zemla A."/>
            <person name="Baker B.J."/>
            <person name="Hauser L."/>
            <person name="Land M."/>
            <person name="Shah M.B."/>
            <person name="Thelen M.P."/>
            <person name="Hettich R.L."/>
            <person name="Banfield J.F."/>
        </authorList>
    </citation>
    <scope>NUCLEOTIDE SEQUENCE [LARGE SCALE GENOMIC DNA]</scope>
</reference>
<evidence type="ECO:0000259" key="1">
    <source>
        <dbReference type="Pfam" id="PF01507"/>
    </source>
</evidence>
<accession>C6HZM8</accession>
<dbReference type="EMBL" id="GG693883">
    <property type="protein sequence ID" value="EES51963.1"/>
    <property type="molecule type" value="Genomic_DNA"/>
</dbReference>
<dbReference type="Pfam" id="PF11922">
    <property type="entry name" value="DUF3440"/>
    <property type="match status" value="2"/>
</dbReference>
<feature type="domain" description="Phosphoadenosine phosphosulphate reductase" evidence="1">
    <location>
        <begin position="28"/>
        <end position="84"/>
    </location>
</feature>
<feature type="domain" description="Phosphoadenosine phosphosulphate reductase" evidence="1">
    <location>
        <begin position="158"/>
        <end position="235"/>
    </location>
</feature>
<dbReference type="SUPFAM" id="SSF52402">
    <property type="entry name" value="Adenine nucleotide alpha hydrolases-like"/>
    <property type="match status" value="1"/>
</dbReference>
<name>C6HZM8_9BACT</name>
<dbReference type="Pfam" id="PF01507">
    <property type="entry name" value="PAPS_reduct"/>
    <property type="match status" value="2"/>
</dbReference>
<dbReference type="InterPro" id="IPR021845">
    <property type="entry name" value="DUF3440"/>
</dbReference>
<dbReference type="CDD" id="cd23947">
    <property type="entry name" value="PAPS_reductase-like_YbdN"/>
    <property type="match status" value="1"/>
</dbReference>
<protein>
    <submittedName>
        <fullName evidence="2">Phosphoadenosine phosphosulfate reductase</fullName>
    </submittedName>
</protein>
<evidence type="ECO:0000313" key="2">
    <source>
        <dbReference type="EMBL" id="EES51963.1"/>
    </source>
</evidence>